<comment type="caution">
    <text evidence="1">The sequence shown here is derived from an EMBL/GenBank/DDBJ whole genome shotgun (WGS) entry which is preliminary data.</text>
</comment>
<evidence type="ECO:0000313" key="2">
    <source>
        <dbReference type="Proteomes" id="UP000319523"/>
    </source>
</evidence>
<dbReference type="OrthoDB" id="6547649at2"/>
<protein>
    <recommendedName>
        <fullName evidence="3">Fumarase D</fullName>
    </recommendedName>
</protein>
<evidence type="ECO:0008006" key="3">
    <source>
        <dbReference type="Google" id="ProtNLM"/>
    </source>
</evidence>
<keyword evidence="2" id="KW-1185">Reference proteome</keyword>
<dbReference type="EMBL" id="VHQI01000003">
    <property type="protein sequence ID" value="TPW43067.1"/>
    <property type="molecule type" value="Genomic_DNA"/>
</dbReference>
<sequence length="69" mass="7582">MLLADEQGKIPEEIHAAIGYAVSLLLDSGKPVYMHDIAALLQQHAERAASEAHRQHLLRAVRLIAGKMN</sequence>
<name>A0A506VBG6_9GAMM</name>
<gene>
    <name evidence="1" type="ORF">FKM52_05710</name>
</gene>
<dbReference type="AlphaFoldDB" id="A0A506VBG6"/>
<reference evidence="1 2" key="1">
    <citation type="submission" date="2019-06" db="EMBL/GenBank/DDBJ databases">
        <authorList>
            <person name="Yang Y."/>
        </authorList>
    </citation>
    <scope>NUCLEOTIDE SEQUENCE [LARGE SCALE GENOMIC DNA]</scope>
    <source>
        <strain evidence="1 2">BIT-26</strain>
    </source>
</reference>
<dbReference type="Proteomes" id="UP000319523">
    <property type="component" value="Unassembled WGS sequence"/>
</dbReference>
<proteinExistence type="predicted"/>
<dbReference type="RefSeq" id="WP_141175245.1">
    <property type="nucleotide sequence ID" value="NZ_JBHUFX010000011.1"/>
</dbReference>
<organism evidence="1 2">
    <name type="scientific">Mixta tenebrionis</name>
    <dbReference type="NCBI Taxonomy" id="2562439"/>
    <lineage>
        <taxon>Bacteria</taxon>
        <taxon>Pseudomonadati</taxon>
        <taxon>Pseudomonadota</taxon>
        <taxon>Gammaproteobacteria</taxon>
        <taxon>Enterobacterales</taxon>
        <taxon>Erwiniaceae</taxon>
        <taxon>Mixta</taxon>
    </lineage>
</organism>
<evidence type="ECO:0000313" key="1">
    <source>
        <dbReference type="EMBL" id="TPW43067.1"/>
    </source>
</evidence>
<accession>A0A506VBG6</accession>